<evidence type="ECO:0000313" key="3">
    <source>
        <dbReference type="EMBL" id="ELY92171.1"/>
    </source>
</evidence>
<dbReference type="PANTHER" id="PTHR34512:SF30">
    <property type="entry name" value="OUTER MEMBRANE PROTEIN ASSEMBLY FACTOR BAMB"/>
    <property type="match status" value="1"/>
</dbReference>
<dbReference type="SMART" id="SM00564">
    <property type="entry name" value="PQQ"/>
    <property type="match status" value="4"/>
</dbReference>
<dbReference type="RefSeq" id="WP_006652924.1">
    <property type="nucleotide sequence ID" value="NZ_AOIM01000022.1"/>
</dbReference>
<dbReference type="OrthoDB" id="8638at2157"/>
<accession>M0A1H1</accession>
<dbReference type="InterPro" id="IPR011047">
    <property type="entry name" value="Quinoprotein_ADH-like_sf"/>
</dbReference>
<comment type="caution">
    <text evidence="3">The sequence shown here is derived from an EMBL/GenBank/DDBJ whole genome shotgun (WGS) entry which is preliminary data.</text>
</comment>
<dbReference type="SUPFAM" id="SSF50998">
    <property type="entry name" value="Quinoprotein alcohol dehydrogenase-like"/>
    <property type="match status" value="1"/>
</dbReference>
<dbReference type="InterPro" id="IPR002372">
    <property type="entry name" value="PQQ_rpt_dom"/>
</dbReference>
<sequence length="449" mass="48958">MNVPPTRDTRRGRCVWLGGVDPVRSRQLWTRSCVQSIADLLVVGRWDGRVTAFDRDTLDPRWTVAHPGHAVTMTPLTDRLIVGSRGERGTIAAYDIDTGTQCWQYETATDIGVPTKDGLFALPHVTALESEPAASLTDDRGRVYAAAQRYERDGEHRCWQSVVLAFDADGTVDWRYKTDASSSALSLGERLPGSNRHRHAGGTTHSSTQLAVGYNRCLGDHNVGLVVLDADSGTVNWNWDPGTTSGRRVGDVAVHGDHVAVASHGDRCGYLLGPGGEERWRVPLATETECEGETLYAYPNHVAVGNDYVAFVTGNTYATESRDTALRHPNEHQLAVFDRDGTTRWSAEIRGYAHELVTTAASVVVPCAQNVRVRDPMTHGVRQFDLETGAGTVLETEGIATAVALESGTNTNPAAESDVHTIGAVEEPVEYHDGEHSYGEYALRTWVLE</sequence>
<dbReference type="Gene3D" id="2.130.10.10">
    <property type="entry name" value="YVTN repeat-like/Quinoprotein amine dehydrogenase"/>
    <property type="match status" value="1"/>
</dbReference>
<dbReference type="Pfam" id="PF13360">
    <property type="entry name" value="PQQ_2"/>
    <property type="match status" value="2"/>
</dbReference>
<dbReference type="InterPro" id="IPR015943">
    <property type="entry name" value="WD40/YVTN_repeat-like_dom_sf"/>
</dbReference>
<dbReference type="PATRIC" id="fig|1227493.4.peg.1697"/>
<feature type="domain" description="Pyrrolo-quinoline quinone repeat" evidence="2">
    <location>
        <begin position="226"/>
        <end position="376"/>
    </location>
</feature>
<dbReference type="AlphaFoldDB" id="M0A1H1"/>
<protein>
    <submittedName>
        <fullName evidence="3">Pyrrolo-quinoline quinone repeat-containing protein</fullName>
    </submittedName>
</protein>
<organism evidence="3 4">
    <name type="scientific">Natrialba hulunbeirensis JCM 10989</name>
    <dbReference type="NCBI Taxonomy" id="1227493"/>
    <lineage>
        <taxon>Archaea</taxon>
        <taxon>Methanobacteriati</taxon>
        <taxon>Methanobacteriota</taxon>
        <taxon>Stenosarchaea group</taxon>
        <taxon>Halobacteria</taxon>
        <taxon>Halobacteriales</taxon>
        <taxon>Natrialbaceae</taxon>
        <taxon>Natrialba</taxon>
    </lineage>
</organism>
<feature type="domain" description="Pyrrolo-quinoline quinone repeat" evidence="2">
    <location>
        <begin position="47"/>
        <end position="184"/>
    </location>
</feature>
<proteinExistence type="predicted"/>
<feature type="region of interest" description="Disordered" evidence="1">
    <location>
        <begin position="186"/>
        <end position="207"/>
    </location>
</feature>
<evidence type="ECO:0000259" key="2">
    <source>
        <dbReference type="Pfam" id="PF13360"/>
    </source>
</evidence>
<name>M0A1H1_9EURY</name>
<keyword evidence="4" id="KW-1185">Reference proteome</keyword>
<reference evidence="3 4" key="1">
    <citation type="journal article" date="2014" name="PLoS Genet.">
        <title>Phylogenetically driven sequencing of extremely halophilic archaea reveals strategies for static and dynamic osmo-response.</title>
        <authorList>
            <person name="Becker E.A."/>
            <person name="Seitzer P.M."/>
            <person name="Tritt A."/>
            <person name="Larsen D."/>
            <person name="Krusor M."/>
            <person name="Yao A.I."/>
            <person name="Wu D."/>
            <person name="Madern D."/>
            <person name="Eisen J.A."/>
            <person name="Darling A.E."/>
            <person name="Facciotti M.T."/>
        </authorList>
    </citation>
    <scope>NUCLEOTIDE SEQUENCE [LARGE SCALE GENOMIC DNA]</scope>
    <source>
        <strain evidence="3 4">JCM 10989</strain>
    </source>
</reference>
<dbReference type="EMBL" id="AOIM01000022">
    <property type="protein sequence ID" value="ELY92171.1"/>
    <property type="molecule type" value="Genomic_DNA"/>
</dbReference>
<gene>
    <name evidence="3" type="ORF">C483_08562</name>
</gene>
<dbReference type="Proteomes" id="UP000011519">
    <property type="component" value="Unassembled WGS sequence"/>
</dbReference>
<dbReference type="InterPro" id="IPR018391">
    <property type="entry name" value="PQQ_b-propeller_rpt"/>
</dbReference>
<dbReference type="PANTHER" id="PTHR34512">
    <property type="entry name" value="CELL SURFACE PROTEIN"/>
    <property type="match status" value="1"/>
</dbReference>
<evidence type="ECO:0000313" key="4">
    <source>
        <dbReference type="Proteomes" id="UP000011519"/>
    </source>
</evidence>
<evidence type="ECO:0000256" key="1">
    <source>
        <dbReference type="SAM" id="MobiDB-lite"/>
    </source>
</evidence>